<sequence length="149" mass="16512">MTQSDLSGRAAFYLKTIQLGYSNWKFETDDRGNKTCVENPKILDAYIMPLLGELRLAVSCIACLSFQAADQGQHLPYTVLWFKVPTPLAKKDGGYLIPLHIISAEPRRFPGSELHPGKPESLSESLDISPEFVAIIALPKSNDVIIHTN</sequence>
<gene>
    <name evidence="1" type="ORF">BDV38DRAFT_55899</name>
</gene>
<keyword evidence="2" id="KW-1185">Reference proteome</keyword>
<accession>A0A5N6SXD6</accession>
<protein>
    <submittedName>
        <fullName evidence="1">Uncharacterized protein</fullName>
    </submittedName>
</protein>
<dbReference type="Proteomes" id="UP000325672">
    <property type="component" value="Unassembled WGS sequence"/>
</dbReference>
<dbReference type="AlphaFoldDB" id="A0A5N6SXD6"/>
<dbReference type="EMBL" id="ML743567">
    <property type="protein sequence ID" value="KAE8139272.1"/>
    <property type="molecule type" value="Genomic_DNA"/>
</dbReference>
<organism evidence="1 2">
    <name type="scientific">Aspergillus pseudotamarii</name>
    <dbReference type="NCBI Taxonomy" id="132259"/>
    <lineage>
        <taxon>Eukaryota</taxon>
        <taxon>Fungi</taxon>
        <taxon>Dikarya</taxon>
        <taxon>Ascomycota</taxon>
        <taxon>Pezizomycotina</taxon>
        <taxon>Eurotiomycetes</taxon>
        <taxon>Eurotiomycetidae</taxon>
        <taxon>Eurotiales</taxon>
        <taxon>Aspergillaceae</taxon>
        <taxon>Aspergillus</taxon>
        <taxon>Aspergillus subgen. Circumdati</taxon>
    </lineage>
</organism>
<dbReference type="RefSeq" id="XP_031915335.1">
    <property type="nucleotide sequence ID" value="XM_032063552.1"/>
</dbReference>
<dbReference type="GeneID" id="43647762"/>
<name>A0A5N6SXD6_ASPPS</name>
<reference evidence="1 2" key="1">
    <citation type="submission" date="2019-04" db="EMBL/GenBank/DDBJ databases">
        <title>Friends and foes A comparative genomics study of 23 Aspergillus species from section Flavi.</title>
        <authorList>
            <consortium name="DOE Joint Genome Institute"/>
            <person name="Kjaerbolling I."/>
            <person name="Vesth T."/>
            <person name="Frisvad J.C."/>
            <person name="Nybo J.L."/>
            <person name="Theobald S."/>
            <person name="Kildgaard S."/>
            <person name="Isbrandt T."/>
            <person name="Kuo A."/>
            <person name="Sato A."/>
            <person name="Lyhne E.K."/>
            <person name="Kogle M.E."/>
            <person name="Wiebenga A."/>
            <person name="Kun R.S."/>
            <person name="Lubbers R.J."/>
            <person name="Makela M.R."/>
            <person name="Barry K."/>
            <person name="Chovatia M."/>
            <person name="Clum A."/>
            <person name="Daum C."/>
            <person name="Haridas S."/>
            <person name="He G."/>
            <person name="LaButti K."/>
            <person name="Lipzen A."/>
            <person name="Mondo S."/>
            <person name="Riley R."/>
            <person name="Salamov A."/>
            <person name="Simmons B.A."/>
            <person name="Magnuson J.K."/>
            <person name="Henrissat B."/>
            <person name="Mortensen U.H."/>
            <person name="Larsen T.O."/>
            <person name="Devries R.P."/>
            <person name="Grigoriev I.V."/>
            <person name="Machida M."/>
            <person name="Baker S.E."/>
            <person name="Andersen M.R."/>
        </authorList>
    </citation>
    <scope>NUCLEOTIDE SEQUENCE [LARGE SCALE GENOMIC DNA]</scope>
    <source>
        <strain evidence="1 2">CBS 117625</strain>
    </source>
</reference>
<evidence type="ECO:0000313" key="1">
    <source>
        <dbReference type="EMBL" id="KAE8139272.1"/>
    </source>
</evidence>
<evidence type="ECO:0000313" key="2">
    <source>
        <dbReference type="Proteomes" id="UP000325672"/>
    </source>
</evidence>
<proteinExistence type="predicted"/>